<keyword evidence="8" id="KW-0732">Signal</keyword>
<dbReference type="InterPro" id="IPR021720">
    <property type="entry name" value="Malectin_dom"/>
</dbReference>
<keyword evidence="14 20" id="KW-0472">Membrane</keyword>
<name>A0AAP0H904_9ASTR</name>
<keyword evidence="9" id="KW-0677">Repeat</keyword>
<dbReference type="GO" id="GO:0005524">
    <property type="term" value="F:ATP binding"/>
    <property type="evidence" value="ECO:0007669"/>
    <property type="project" value="UniProtKB-KW"/>
</dbReference>
<dbReference type="InterPro" id="IPR001611">
    <property type="entry name" value="Leu-rich_rpt"/>
</dbReference>
<proteinExistence type="predicted"/>
<accession>A0AAP0H904</accession>
<evidence type="ECO:0000256" key="17">
    <source>
        <dbReference type="ARBA" id="ARBA00047899"/>
    </source>
</evidence>
<keyword evidence="5" id="KW-0433">Leucine-rich repeat</keyword>
<keyword evidence="23" id="KW-1185">Reference proteome</keyword>
<dbReference type="InterPro" id="IPR051824">
    <property type="entry name" value="LRR_Rcpt-Like_S/T_Kinase"/>
</dbReference>
<dbReference type="Gene3D" id="3.30.200.20">
    <property type="entry name" value="Phosphorylase Kinase, domain 1"/>
    <property type="match status" value="1"/>
</dbReference>
<dbReference type="AlphaFoldDB" id="A0AAP0H904"/>
<dbReference type="Pfam" id="PF00560">
    <property type="entry name" value="LRR_1"/>
    <property type="match status" value="4"/>
</dbReference>
<keyword evidence="4" id="KW-0597">Phosphoprotein</keyword>
<keyword evidence="15" id="KW-0675">Receptor</keyword>
<comment type="caution">
    <text evidence="22">The sequence shown here is derived from an EMBL/GenBank/DDBJ whole genome shotgun (WGS) entry which is preliminary data.</text>
</comment>
<comment type="catalytic activity">
    <reaction evidence="18">
        <text>L-seryl-[protein] + ATP = O-phospho-L-seryl-[protein] + ADP + H(+)</text>
        <dbReference type="Rhea" id="RHEA:17989"/>
        <dbReference type="Rhea" id="RHEA-COMP:9863"/>
        <dbReference type="Rhea" id="RHEA-COMP:11604"/>
        <dbReference type="ChEBI" id="CHEBI:15378"/>
        <dbReference type="ChEBI" id="CHEBI:29999"/>
        <dbReference type="ChEBI" id="CHEBI:30616"/>
        <dbReference type="ChEBI" id="CHEBI:83421"/>
        <dbReference type="ChEBI" id="CHEBI:456216"/>
        <dbReference type="EC" id="2.7.11.1"/>
    </reaction>
</comment>
<keyword evidence="12" id="KW-0067">ATP-binding</keyword>
<keyword evidence="11" id="KW-0418">Kinase</keyword>
<evidence type="ECO:0000256" key="15">
    <source>
        <dbReference type="ARBA" id="ARBA00023170"/>
    </source>
</evidence>
<dbReference type="SUPFAM" id="SSF52058">
    <property type="entry name" value="L domain-like"/>
    <property type="match status" value="1"/>
</dbReference>
<feature type="region of interest" description="Disordered" evidence="19">
    <location>
        <begin position="976"/>
        <end position="1000"/>
    </location>
</feature>
<dbReference type="Pfam" id="PF11721">
    <property type="entry name" value="Malectin"/>
    <property type="match status" value="1"/>
</dbReference>
<evidence type="ECO:0000256" key="12">
    <source>
        <dbReference type="ARBA" id="ARBA00022840"/>
    </source>
</evidence>
<dbReference type="PROSITE" id="PS50011">
    <property type="entry name" value="PROTEIN_KINASE_DOM"/>
    <property type="match status" value="1"/>
</dbReference>
<keyword evidence="6" id="KW-0808">Transferase</keyword>
<evidence type="ECO:0000256" key="13">
    <source>
        <dbReference type="ARBA" id="ARBA00022989"/>
    </source>
</evidence>
<dbReference type="InterPro" id="IPR001245">
    <property type="entry name" value="Ser-Thr/Tyr_kinase_cat_dom"/>
</dbReference>
<dbReference type="Proteomes" id="UP001408789">
    <property type="component" value="Unassembled WGS sequence"/>
</dbReference>
<dbReference type="PANTHER" id="PTHR48006">
    <property type="entry name" value="LEUCINE-RICH REPEAT-CONTAINING PROTEIN DDB_G0281931-RELATED"/>
    <property type="match status" value="1"/>
</dbReference>
<evidence type="ECO:0000256" key="14">
    <source>
        <dbReference type="ARBA" id="ARBA00023136"/>
    </source>
</evidence>
<evidence type="ECO:0000256" key="2">
    <source>
        <dbReference type="ARBA" id="ARBA00012513"/>
    </source>
</evidence>
<evidence type="ECO:0000256" key="11">
    <source>
        <dbReference type="ARBA" id="ARBA00022777"/>
    </source>
</evidence>
<dbReference type="SMART" id="SM00220">
    <property type="entry name" value="S_TKc"/>
    <property type="match status" value="1"/>
</dbReference>
<evidence type="ECO:0000259" key="21">
    <source>
        <dbReference type="PROSITE" id="PS50011"/>
    </source>
</evidence>
<keyword evidence="13 20" id="KW-1133">Transmembrane helix</keyword>
<feature type="domain" description="Protein kinase" evidence="21">
    <location>
        <begin position="669"/>
        <end position="944"/>
    </location>
</feature>
<evidence type="ECO:0000256" key="3">
    <source>
        <dbReference type="ARBA" id="ARBA00022527"/>
    </source>
</evidence>
<dbReference type="Pfam" id="PF07714">
    <property type="entry name" value="PK_Tyr_Ser-Thr"/>
    <property type="match status" value="1"/>
</dbReference>
<comment type="catalytic activity">
    <reaction evidence="17">
        <text>L-threonyl-[protein] + ATP = O-phospho-L-threonyl-[protein] + ADP + H(+)</text>
        <dbReference type="Rhea" id="RHEA:46608"/>
        <dbReference type="Rhea" id="RHEA-COMP:11060"/>
        <dbReference type="Rhea" id="RHEA-COMP:11605"/>
        <dbReference type="ChEBI" id="CHEBI:15378"/>
        <dbReference type="ChEBI" id="CHEBI:30013"/>
        <dbReference type="ChEBI" id="CHEBI:30616"/>
        <dbReference type="ChEBI" id="CHEBI:61977"/>
        <dbReference type="ChEBI" id="CHEBI:456216"/>
        <dbReference type="EC" id="2.7.11.1"/>
    </reaction>
</comment>
<evidence type="ECO:0000256" key="6">
    <source>
        <dbReference type="ARBA" id="ARBA00022679"/>
    </source>
</evidence>
<evidence type="ECO:0000256" key="8">
    <source>
        <dbReference type="ARBA" id="ARBA00022729"/>
    </source>
</evidence>
<dbReference type="FunFam" id="1.10.510.10:FF:000044">
    <property type="entry name" value="Putative LRR receptor-like serine/threonine-protein kinase"/>
    <property type="match status" value="1"/>
</dbReference>
<evidence type="ECO:0000256" key="16">
    <source>
        <dbReference type="ARBA" id="ARBA00023180"/>
    </source>
</evidence>
<dbReference type="InterPro" id="IPR008271">
    <property type="entry name" value="Ser/Thr_kinase_AS"/>
</dbReference>
<gene>
    <name evidence="22" type="ORF">SSX86_004594</name>
</gene>
<dbReference type="PANTHER" id="PTHR48006:SF60">
    <property type="entry name" value="PROTEIN KINASE DOMAIN-CONTAINING PROTEIN"/>
    <property type="match status" value="1"/>
</dbReference>
<evidence type="ECO:0000256" key="20">
    <source>
        <dbReference type="SAM" id="Phobius"/>
    </source>
</evidence>
<organism evidence="22 23">
    <name type="scientific">Deinandra increscens subsp. villosa</name>
    <dbReference type="NCBI Taxonomy" id="3103831"/>
    <lineage>
        <taxon>Eukaryota</taxon>
        <taxon>Viridiplantae</taxon>
        <taxon>Streptophyta</taxon>
        <taxon>Embryophyta</taxon>
        <taxon>Tracheophyta</taxon>
        <taxon>Spermatophyta</taxon>
        <taxon>Magnoliopsida</taxon>
        <taxon>eudicotyledons</taxon>
        <taxon>Gunneridae</taxon>
        <taxon>Pentapetalae</taxon>
        <taxon>asterids</taxon>
        <taxon>campanulids</taxon>
        <taxon>Asterales</taxon>
        <taxon>Asteraceae</taxon>
        <taxon>Asteroideae</taxon>
        <taxon>Heliantheae alliance</taxon>
        <taxon>Madieae</taxon>
        <taxon>Madiinae</taxon>
        <taxon>Deinandra</taxon>
    </lineage>
</organism>
<evidence type="ECO:0000256" key="19">
    <source>
        <dbReference type="SAM" id="MobiDB-lite"/>
    </source>
</evidence>
<keyword evidence="7 20" id="KW-0812">Transmembrane</keyword>
<feature type="transmembrane region" description="Helical" evidence="20">
    <location>
        <begin position="609"/>
        <end position="633"/>
    </location>
</feature>
<dbReference type="Gene3D" id="1.10.510.10">
    <property type="entry name" value="Transferase(Phosphotransferase) domain 1"/>
    <property type="match status" value="1"/>
</dbReference>
<keyword evidence="3" id="KW-0723">Serine/threonine-protein kinase</keyword>
<sequence length="1000" mass="109693">MKSSHRRPATATAGLKLLTFSIFLLPFLFDFRSVAQLLPAEEVEALQTISSRLQYSGWQVARNSCNGGGGLSNTLTVNSQGLLGFGSNVTCNCSTTECHITNIQLKGLNLTGVIPEEFANLTFLRELDLSRNFLNGSIPPRLGELPLTILSLLGNRLSGPVPSEIGDITTLEELILEDNMLGGQLPSNLGRPTRLRRILLSANNFTGTIPESFGNLTNLEDFRIDGSTLSGRLPGFIGNWTRVTRLDFQGTSMEGPIPSTISLLTNLQELRISDLTGPSSSFPDLQNMTSMTRLHLRNCMLTGSIPDYIGQMTSLKNLDLSFNMLDGQVPDSIGRVRFDSVFLNNNSLSGNIPSWALTSTKKIDFSYNNFTSAQLSGCQQSSLNFVSALSPSAATGPNSWCFTDGLTCSRNPDQFSLFINCGGNRVDFEGNEYETDATSEQSYFYSSSDRWAYSSNGNFLGNDNAPFVASTTNVTGGDIYATARLSPTSLRYYGLCLISGSYRVRLHFAEIQYTDNMDFTSLGRRIFDVSIQGELLLKDFNIRERANGTGRGIVIDFDDIRVNGSTLEIHLYWTGKGTTAIPDRGVYGPLISAITVTPNFEIPTKGNGLSGGTIAGIVIGSCAFVMLVLFVLWKKGYLGGDKEDEELRALELQTGYFSLRQIKAATHNFDSANKIGEGGFGPVYKGVLSDGSEIAVKQLSAKSKQGNREFVTEIGMISALQHPNLVKLYGCCIEGKELLLVYEYLENNSLARALFGKEDQKLNLDWATRQKICIQVAKGLVYLHEESRLKIVHRDIKATNVLLDKDLNAKISDFGLARLDEDENTHISTRIAGTIGYMAPEYAMRGYLTDKADVYSFGIVALEIVSGKSNTNYRPKEEFVYLLDWAYVLQEQENLIELVDPGLGSNFSKKEAMRMLNVALLCTNPSPTLRPAMSAVVGMLQGKIPVQTQVMKRGAMDADMRFKAFELLSHDSQTMTSFASGDSGRPRDVSTDGPWADSSV</sequence>
<dbReference type="InterPro" id="IPR000719">
    <property type="entry name" value="Prot_kinase_dom"/>
</dbReference>
<dbReference type="InterPro" id="IPR011009">
    <property type="entry name" value="Kinase-like_dom_sf"/>
</dbReference>
<dbReference type="FunFam" id="3.30.200.20:FF:000217">
    <property type="entry name" value="probable LRR receptor-like serine/threonine-protein kinase At1g53430"/>
    <property type="match status" value="1"/>
</dbReference>
<dbReference type="EMBL" id="JBCNJP010000007">
    <property type="protein sequence ID" value="KAK9076261.1"/>
    <property type="molecule type" value="Genomic_DNA"/>
</dbReference>
<dbReference type="Gene3D" id="3.80.10.10">
    <property type="entry name" value="Ribonuclease Inhibitor"/>
    <property type="match status" value="3"/>
</dbReference>
<evidence type="ECO:0000256" key="1">
    <source>
        <dbReference type="ARBA" id="ARBA00004479"/>
    </source>
</evidence>
<evidence type="ECO:0000256" key="9">
    <source>
        <dbReference type="ARBA" id="ARBA00022737"/>
    </source>
</evidence>
<dbReference type="SUPFAM" id="SSF56112">
    <property type="entry name" value="Protein kinase-like (PK-like)"/>
    <property type="match status" value="1"/>
</dbReference>
<keyword evidence="16" id="KW-0325">Glycoprotein</keyword>
<keyword evidence="10" id="KW-0547">Nucleotide-binding</keyword>
<evidence type="ECO:0000256" key="7">
    <source>
        <dbReference type="ARBA" id="ARBA00022692"/>
    </source>
</evidence>
<evidence type="ECO:0000256" key="18">
    <source>
        <dbReference type="ARBA" id="ARBA00048679"/>
    </source>
</evidence>
<evidence type="ECO:0000313" key="22">
    <source>
        <dbReference type="EMBL" id="KAK9076261.1"/>
    </source>
</evidence>
<dbReference type="FunFam" id="3.80.10.10:FF:000433">
    <property type="entry name" value="Putative LRR receptor-like serine/threonine-protein kinase isoform A"/>
    <property type="match status" value="1"/>
</dbReference>
<dbReference type="FunFam" id="3.80.10.10:FF:000041">
    <property type="entry name" value="LRR receptor-like serine/threonine-protein kinase ERECTA"/>
    <property type="match status" value="1"/>
</dbReference>
<dbReference type="PROSITE" id="PS00108">
    <property type="entry name" value="PROTEIN_KINASE_ST"/>
    <property type="match status" value="1"/>
</dbReference>
<dbReference type="GO" id="GO:0004674">
    <property type="term" value="F:protein serine/threonine kinase activity"/>
    <property type="evidence" value="ECO:0007669"/>
    <property type="project" value="UniProtKB-KW"/>
</dbReference>
<dbReference type="EC" id="2.7.11.1" evidence="2"/>
<evidence type="ECO:0000256" key="4">
    <source>
        <dbReference type="ARBA" id="ARBA00022553"/>
    </source>
</evidence>
<dbReference type="FunFam" id="2.60.120.430:FF:000004">
    <property type="entry name" value="Putative leucine-rich repeat receptor-like serine/threonine-protein kinase"/>
    <property type="match status" value="1"/>
</dbReference>
<comment type="subcellular location">
    <subcellularLocation>
        <location evidence="1">Membrane</location>
        <topology evidence="1">Single-pass type I membrane protein</topology>
    </subcellularLocation>
</comment>
<protein>
    <recommendedName>
        <fullName evidence="2">non-specific serine/threonine protein kinase</fullName>
        <ecNumber evidence="2">2.7.11.1</ecNumber>
    </recommendedName>
</protein>
<reference evidence="22 23" key="1">
    <citation type="submission" date="2024-04" db="EMBL/GenBank/DDBJ databases">
        <title>The reference genome of an endangered Asteraceae, Deinandra increscens subsp. villosa, native to the Central Coast of California.</title>
        <authorList>
            <person name="Guilliams M."/>
            <person name="Hasenstab-Lehman K."/>
            <person name="Meyer R."/>
            <person name="Mcevoy S."/>
        </authorList>
    </citation>
    <scope>NUCLEOTIDE SEQUENCE [LARGE SCALE GENOMIC DNA]</scope>
    <source>
        <tissue evidence="22">Leaf</tissue>
    </source>
</reference>
<dbReference type="InterPro" id="IPR032675">
    <property type="entry name" value="LRR_dom_sf"/>
</dbReference>
<dbReference type="GO" id="GO:0016020">
    <property type="term" value="C:membrane"/>
    <property type="evidence" value="ECO:0007669"/>
    <property type="project" value="UniProtKB-SubCell"/>
</dbReference>
<dbReference type="CDD" id="cd14066">
    <property type="entry name" value="STKc_IRAK"/>
    <property type="match status" value="1"/>
</dbReference>
<dbReference type="Gene3D" id="2.60.120.430">
    <property type="entry name" value="Galactose-binding lectin"/>
    <property type="match status" value="1"/>
</dbReference>
<evidence type="ECO:0000256" key="10">
    <source>
        <dbReference type="ARBA" id="ARBA00022741"/>
    </source>
</evidence>
<evidence type="ECO:0000256" key="5">
    <source>
        <dbReference type="ARBA" id="ARBA00022614"/>
    </source>
</evidence>
<evidence type="ECO:0000313" key="23">
    <source>
        <dbReference type="Proteomes" id="UP001408789"/>
    </source>
</evidence>